<dbReference type="PANTHER" id="PTHR38340:SF1">
    <property type="entry name" value="S-LAYER PROTEIN"/>
    <property type="match status" value="1"/>
</dbReference>
<evidence type="ECO:0000313" key="4">
    <source>
        <dbReference type="Proteomes" id="UP000698242"/>
    </source>
</evidence>
<keyword evidence="4" id="KW-1185">Reference proteome</keyword>
<dbReference type="PROSITE" id="PS00330">
    <property type="entry name" value="HEMOLYSIN_CALCIUM"/>
    <property type="match status" value="2"/>
</dbReference>
<gene>
    <name evidence="3" type="ORF">PMES_01985</name>
</gene>
<dbReference type="GO" id="GO:0005509">
    <property type="term" value="F:calcium ion binding"/>
    <property type="evidence" value="ECO:0007669"/>
    <property type="project" value="InterPro"/>
</dbReference>
<dbReference type="PANTHER" id="PTHR38340">
    <property type="entry name" value="S-LAYER PROTEIN"/>
    <property type="match status" value="1"/>
</dbReference>
<dbReference type="PRINTS" id="PR00313">
    <property type="entry name" value="CABNDNGRPT"/>
</dbReference>
<evidence type="ECO:0000256" key="1">
    <source>
        <dbReference type="ARBA" id="ARBA00004613"/>
    </source>
</evidence>
<sequence length="622" mass="64410">MLSANVNRKVLSITGSATDNNPFDRVIVAVDGTVTISDNGAARENVTVTGNTSDVAEVNARGITNAGVAVSFGGSGFKKIRGTDFNDNLSLDGGRGSLAGFDGDDSMFGGEGSDRLYGGNGDDQMIGNGGGDLFYGQGGNDTMNGGRGFDAAVFSGLRSEYTITNVNGRTQVSHQNGNGADGVDSLVYIDSLVFADGSINISTPPTNLTATSNGATLKVSGTGFDNNPFRFITITNSNGVIVQDNDATRTEIPISGNASNISSIDATGITNTGVFVNLVSTSAFKKIFGTEFNDFLTSKGGNATIAGYGGDDDITGGGGRDRLFGGDGRDFLFGGRGNDELSGQAGDDKINGGEGFDIARFAGNFGDYTISSANGRTIVSHLNGTGSEGVDEIVYVEQFVFADRTINVNTDPSNLLASANNGRVNIAGNAFANSPTNRLDIDSTNSAFTLLDNDAGRTEIMVDGDTSNVSIIDASRITGAGVNVTMNNSVGLKKAFGTDQSDVLSGANGNVVLAGNGGNDFLNGGRSADRLYGGSGNDTLDGKAGNDRLYGLDGNDTIDGGTGFDTLFLTQNRSEYEVSRNGDTYQVSHLNGTGYDGTDTFENIEALGFRDQTMRIDEFDFA</sequence>
<evidence type="ECO:0000313" key="3">
    <source>
        <dbReference type="EMBL" id="KAF0675651.1"/>
    </source>
</evidence>
<dbReference type="Gene3D" id="2.150.10.10">
    <property type="entry name" value="Serralysin-like metalloprotease, C-terminal"/>
    <property type="match status" value="3"/>
</dbReference>
<protein>
    <submittedName>
        <fullName evidence="3">Glycerophosphoryl diester phosphodiesterase</fullName>
        <ecNumber evidence="3">3.1.4.46</ecNumber>
    </submittedName>
</protein>
<accession>A0A921NP37</accession>
<keyword evidence="2" id="KW-0964">Secreted</keyword>
<dbReference type="GO" id="GO:0008889">
    <property type="term" value="F:glycerophosphodiester phosphodiesterase activity"/>
    <property type="evidence" value="ECO:0007669"/>
    <property type="project" value="UniProtKB-EC"/>
</dbReference>
<dbReference type="SUPFAM" id="SSF51120">
    <property type="entry name" value="beta-Roll"/>
    <property type="match status" value="3"/>
</dbReference>
<dbReference type="InterPro" id="IPR001343">
    <property type="entry name" value="Hemolysn_Ca-bd"/>
</dbReference>
<comment type="caution">
    <text evidence="3">The sequence shown here is derived from an EMBL/GenBank/DDBJ whole genome shotgun (WGS) entry which is preliminary data.</text>
</comment>
<dbReference type="InterPro" id="IPR050557">
    <property type="entry name" value="RTX_toxin/Mannuronan_C5-epim"/>
</dbReference>
<dbReference type="InterPro" id="IPR011049">
    <property type="entry name" value="Serralysin-like_metalloprot_C"/>
</dbReference>
<reference evidence="3" key="1">
    <citation type="submission" date="2013-03" db="EMBL/GenBank/DDBJ databases">
        <title>Genome Sequence of the Profundibacterium mesophilum strain KAUST100406-0324T from Red Sea, a novel genus in the family Rhodobacteraceae.</title>
        <authorList>
            <person name="Essack M."/>
            <person name="Alam I."/>
            <person name="Lafi F."/>
            <person name="Alawi W."/>
            <person name="Kamanu F."/>
            <person name="Al-Suwailem A."/>
            <person name="Lee O.O."/>
            <person name="Xu Y."/>
            <person name="Bajic V."/>
            <person name="Qian P.-Y."/>
            <person name="Archer J."/>
        </authorList>
    </citation>
    <scope>NUCLEOTIDE SEQUENCE</scope>
    <source>
        <strain evidence="3">KAUST100406-0324</strain>
    </source>
</reference>
<dbReference type="InterPro" id="IPR018511">
    <property type="entry name" value="Hemolysin-typ_Ca-bd_CS"/>
</dbReference>
<dbReference type="EC" id="3.1.4.46" evidence="3"/>
<dbReference type="OrthoDB" id="7779207at2"/>
<dbReference type="GO" id="GO:0005576">
    <property type="term" value="C:extracellular region"/>
    <property type="evidence" value="ECO:0007669"/>
    <property type="project" value="UniProtKB-SubCell"/>
</dbReference>
<organism evidence="3 4">
    <name type="scientific">Profundibacterium mesophilum KAUST100406-0324</name>
    <dbReference type="NCBI Taxonomy" id="1037889"/>
    <lineage>
        <taxon>Bacteria</taxon>
        <taxon>Pseudomonadati</taxon>
        <taxon>Pseudomonadota</taxon>
        <taxon>Alphaproteobacteria</taxon>
        <taxon>Rhodobacterales</taxon>
        <taxon>Roseobacteraceae</taxon>
        <taxon>Profundibacterium</taxon>
    </lineage>
</organism>
<keyword evidence="3" id="KW-0378">Hydrolase</keyword>
<proteinExistence type="predicted"/>
<dbReference type="EMBL" id="APKE01000023">
    <property type="protein sequence ID" value="KAF0675651.1"/>
    <property type="molecule type" value="Genomic_DNA"/>
</dbReference>
<name>A0A921NP37_9RHOB</name>
<dbReference type="AlphaFoldDB" id="A0A921NP37"/>
<dbReference type="RefSeq" id="WP_159965546.1">
    <property type="nucleotide sequence ID" value="NZ_APKE01000023.1"/>
</dbReference>
<dbReference type="Pfam" id="PF00353">
    <property type="entry name" value="HemolysinCabind"/>
    <property type="match status" value="5"/>
</dbReference>
<dbReference type="Proteomes" id="UP000698242">
    <property type="component" value="Unassembled WGS sequence"/>
</dbReference>
<evidence type="ECO:0000256" key="2">
    <source>
        <dbReference type="ARBA" id="ARBA00022525"/>
    </source>
</evidence>
<comment type="subcellular location">
    <subcellularLocation>
        <location evidence="1">Secreted</location>
    </subcellularLocation>
</comment>